<evidence type="ECO:0000313" key="12">
    <source>
        <dbReference type="EMBL" id="BDZ42293.1"/>
    </source>
</evidence>
<comment type="cofactor">
    <cofactor evidence="1">
        <name>thiamine diphosphate</name>
        <dbReference type="ChEBI" id="CHEBI:58937"/>
    </cofactor>
</comment>
<comment type="function">
    <text evidence="2">Decarboxylates branched-chain and aromatic alpha-keto acids to aldehydes.</text>
</comment>
<organism evidence="12 13">
    <name type="scientific">Paraoerskovia sediminicola</name>
    <dbReference type="NCBI Taxonomy" id="1138587"/>
    <lineage>
        <taxon>Bacteria</taxon>
        <taxon>Bacillati</taxon>
        <taxon>Actinomycetota</taxon>
        <taxon>Actinomycetes</taxon>
        <taxon>Micrococcales</taxon>
        <taxon>Cellulomonadaceae</taxon>
        <taxon>Paraoerskovia</taxon>
    </lineage>
</organism>
<dbReference type="InterPro" id="IPR012110">
    <property type="entry name" value="PDC/IPDC-like"/>
</dbReference>
<dbReference type="InterPro" id="IPR000399">
    <property type="entry name" value="TPP-bd_CS"/>
</dbReference>
<keyword evidence="8" id="KW-0786">Thiamine pyrophosphate</keyword>
<evidence type="ECO:0000256" key="3">
    <source>
        <dbReference type="ARBA" id="ARBA00007812"/>
    </source>
</evidence>
<dbReference type="InterPro" id="IPR047214">
    <property type="entry name" value="TPP_PDC_IPDC"/>
</dbReference>
<dbReference type="InterPro" id="IPR012000">
    <property type="entry name" value="Thiamin_PyroP_enz_cen_dom"/>
</dbReference>
<evidence type="ECO:0000256" key="7">
    <source>
        <dbReference type="ARBA" id="ARBA00022842"/>
    </source>
</evidence>
<gene>
    <name evidence="12" type="ORF">GCM10025865_15920</name>
</gene>
<evidence type="ECO:0000256" key="2">
    <source>
        <dbReference type="ARBA" id="ARBA00002938"/>
    </source>
</evidence>
<dbReference type="EMBL" id="AP027729">
    <property type="protein sequence ID" value="BDZ42293.1"/>
    <property type="molecule type" value="Genomic_DNA"/>
</dbReference>
<dbReference type="Proteomes" id="UP001321475">
    <property type="component" value="Chromosome"/>
</dbReference>
<keyword evidence="5" id="KW-0479">Metal-binding</keyword>
<keyword evidence="9" id="KW-0456">Lyase</keyword>
<dbReference type="InterPro" id="IPR029035">
    <property type="entry name" value="DHS-like_NAD/FAD-binding_dom"/>
</dbReference>
<dbReference type="SUPFAM" id="SSF52518">
    <property type="entry name" value="Thiamin diphosphate-binding fold (THDP-binding)"/>
    <property type="match status" value="1"/>
</dbReference>
<dbReference type="Gene3D" id="3.40.50.970">
    <property type="match status" value="1"/>
</dbReference>
<keyword evidence="7" id="KW-0460">Magnesium</keyword>
<evidence type="ECO:0000256" key="1">
    <source>
        <dbReference type="ARBA" id="ARBA00001964"/>
    </source>
</evidence>
<feature type="domain" description="Thiamine pyrophosphate enzyme central" evidence="10">
    <location>
        <begin position="3"/>
        <end position="119"/>
    </location>
</feature>
<evidence type="ECO:0000256" key="4">
    <source>
        <dbReference type="ARBA" id="ARBA00020054"/>
    </source>
</evidence>
<dbReference type="PANTHER" id="PTHR43452">
    <property type="entry name" value="PYRUVATE DECARBOXYLASE"/>
    <property type="match status" value="1"/>
</dbReference>
<feature type="domain" description="Thiamine pyrophosphate enzyme TPP-binding" evidence="11">
    <location>
        <begin position="195"/>
        <end position="320"/>
    </location>
</feature>
<evidence type="ECO:0000259" key="10">
    <source>
        <dbReference type="Pfam" id="PF00205"/>
    </source>
</evidence>
<dbReference type="Gene3D" id="3.40.50.1220">
    <property type="entry name" value="TPP-binding domain"/>
    <property type="match status" value="1"/>
</dbReference>
<sequence length="339" mass="35895">MTVLAGPRIHRRRLERTMASIASRPGVAIATQMASKALLDESHPANLGVYAGKQSDSDATRDRVDTAPTLILAGVVMSDFLTGFFTHEFDPAAAIELGIDEARVGDDIFYDVHLQDSLRLVDEILAMRGERAALPPATPPVPEVLALDRRVPVTHEELWPTLSAWLRPGTTVVAEAGTAFYGAVGMNLPDDCELLGQPVWSSIGYTLPATLGAMLAAPGRDTVLVIGDGSAQLTISELGTILARGLAPTILLIDNAGYTVERLIRSPDAVYQDITAWDWTALPAALGAPDTFVAKASTLVDLDLALAAARAQDGAALIHVTIDRDDAPPLLARIASGLN</sequence>
<evidence type="ECO:0000256" key="8">
    <source>
        <dbReference type="ARBA" id="ARBA00023052"/>
    </source>
</evidence>
<name>A0ABN6XFP5_9CELL</name>
<dbReference type="PANTHER" id="PTHR43452:SF30">
    <property type="entry name" value="PYRUVATE DECARBOXYLASE ISOZYME 1-RELATED"/>
    <property type="match status" value="1"/>
</dbReference>
<reference evidence="13" key="1">
    <citation type="journal article" date="2019" name="Int. J. Syst. Evol. Microbiol.">
        <title>The Global Catalogue of Microorganisms (GCM) 10K type strain sequencing project: providing services to taxonomists for standard genome sequencing and annotation.</title>
        <authorList>
            <consortium name="The Broad Institute Genomics Platform"/>
            <consortium name="The Broad Institute Genome Sequencing Center for Infectious Disease"/>
            <person name="Wu L."/>
            <person name="Ma J."/>
        </authorList>
    </citation>
    <scope>NUCLEOTIDE SEQUENCE [LARGE SCALE GENOMIC DNA]</scope>
    <source>
        <strain evidence="13">NBRC 108565</strain>
    </source>
</reference>
<dbReference type="Pfam" id="PF02775">
    <property type="entry name" value="TPP_enzyme_C"/>
    <property type="match status" value="1"/>
</dbReference>
<evidence type="ECO:0000313" key="13">
    <source>
        <dbReference type="Proteomes" id="UP001321475"/>
    </source>
</evidence>
<dbReference type="CDD" id="cd02005">
    <property type="entry name" value="TPP_PDC_IPDC"/>
    <property type="match status" value="1"/>
</dbReference>
<protein>
    <recommendedName>
        <fullName evidence="4">Alpha-keto-acid decarboxylase</fullName>
    </recommendedName>
</protein>
<comment type="similarity">
    <text evidence="3">Belongs to the TPP enzyme family.</text>
</comment>
<evidence type="ECO:0000259" key="11">
    <source>
        <dbReference type="Pfam" id="PF02775"/>
    </source>
</evidence>
<evidence type="ECO:0000256" key="5">
    <source>
        <dbReference type="ARBA" id="ARBA00022723"/>
    </source>
</evidence>
<dbReference type="PROSITE" id="PS00187">
    <property type="entry name" value="TPP_ENZYMES"/>
    <property type="match status" value="1"/>
</dbReference>
<evidence type="ECO:0000256" key="6">
    <source>
        <dbReference type="ARBA" id="ARBA00022793"/>
    </source>
</evidence>
<proteinExistence type="inferred from homology"/>
<dbReference type="SUPFAM" id="SSF52467">
    <property type="entry name" value="DHS-like NAD/FAD-binding domain"/>
    <property type="match status" value="1"/>
</dbReference>
<accession>A0ABN6XFP5</accession>
<dbReference type="Pfam" id="PF00205">
    <property type="entry name" value="TPP_enzyme_M"/>
    <property type="match status" value="1"/>
</dbReference>
<dbReference type="InterPro" id="IPR029061">
    <property type="entry name" value="THDP-binding"/>
</dbReference>
<keyword evidence="13" id="KW-1185">Reference proteome</keyword>
<keyword evidence="6" id="KW-0210">Decarboxylase</keyword>
<dbReference type="InterPro" id="IPR011766">
    <property type="entry name" value="TPP_enzyme_TPP-bd"/>
</dbReference>
<evidence type="ECO:0000256" key="9">
    <source>
        <dbReference type="ARBA" id="ARBA00023239"/>
    </source>
</evidence>